<keyword evidence="2" id="KW-1185">Reference proteome</keyword>
<sequence length="92" mass="10214">MTPKSKSNGVSWTMAFWLKRQRRGCFTGKGLGFYRKPGQQVGYCVLQIRPTSGRAGIAQKPPPAAAADKRLSLLTASWSSERNHLPRRKGIL</sequence>
<dbReference type="EMBL" id="CM046391">
    <property type="protein sequence ID" value="KAI8559372.1"/>
    <property type="molecule type" value="Genomic_DNA"/>
</dbReference>
<dbReference type="Proteomes" id="UP001062846">
    <property type="component" value="Chromosome 4"/>
</dbReference>
<organism evidence="1 2">
    <name type="scientific">Rhododendron molle</name>
    <name type="common">Chinese azalea</name>
    <name type="synonym">Azalea mollis</name>
    <dbReference type="NCBI Taxonomy" id="49168"/>
    <lineage>
        <taxon>Eukaryota</taxon>
        <taxon>Viridiplantae</taxon>
        <taxon>Streptophyta</taxon>
        <taxon>Embryophyta</taxon>
        <taxon>Tracheophyta</taxon>
        <taxon>Spermatophyta</taxon>
        <taxon>Magnoliopsida</taxon>
        <taxon>eudicotyledons</taxon>
        <taxon>Gunneridae</taxon>
        <taxon>Pentapetalae</taxon>
        <taxon>asterids</taxon>
        <taxon>Ericales</taxon>
        <taxon>Ericaceae</taxon>
        <taxon>Ericoideae</taxon>
        <taxon>Rhodoreae</taxon>
        <taxon>Rhododendron</taxon>
    </lineage>
</organism>
<evidence type="ECO:0000313" key="2">
    <source>
        <dbReference type="Proteomes" id="UP001062846"/>
    </source>
</evidence>
<evidence type="ECO:0000313" key="1">
    <source>
        <dbReference type="EMBL" id="KAI8559372.1"/>
    </source>
</evidence>
<name>A0ACC0P168_RHOML</name>
<protein>
    <submittedName>
        <fullName evidence="1">Uncharacterized protein</fullName>
    </submittedName>
</protein>
<comment type="caution">
    <text evidence="1">The sequence shown here is derived from an EMBL/GenBank/DDBJ whole genome shotgun (WGS) entry which is preliminary data.</text>
</comment>
<proteinExistence type="predicted"/>
<gene>
    <name evidence="1" type="ORF">RHMOL_Rhmol04G0168300</name>
</gene>
<reference evidence="1" key="1">
    <citation type="submission" date="2022-02" db="EMBL/GenBank/DDBJ databases">
        <title>Plant Genome Project.</title>
        <authorList>
            <person name="Zhang R.-G."/>
        </authorList>
    </citation>
    <scope>NUCLEOTIDE SEQUENCE</scope>
    <source>
        <strain evidence="1">AT1</strain>
    </source>
</reference>
<accession>A0ACC0P168</accession>